<evidence type="ECO:0000313" key="2">
    <source>
        <dbReference type="EMBL" id="KEO52632.1"/>
    </source>
</evidence>
<name>A0A074JTI0_9RHOB</name>
<sequence>MIRYTLQCDREHRFESWFPSADGFEALKAAGQLECAICGSRTVEKSLMAPSVTPGRKKADAPEVKPERPLSEPQSQAEQALAAMRRHIEENSDYVGMNFASEARAMHSGETEARAIHGEAKLEEAREMLEEGLPVLPLPFLTRRKTN</sequence>
<keyword evidence="3" id="KW-1185">Reference proteome</keyword>
<accession>A0A074JTI0</accession>
<reference evidence="2 3" key="1">
    <citation type="submission" date="2013-07" db="EMBL/GenBank/DDBJ databases">
        <title>Thioclava pacifica DSM 10166 Genome Sequencing.</title>
        <authorList>
            <person name="Lai Q."/>
            <person name="Shao Z."/>
        </authorList>
    </citation>
    <scope>NUCLEOTIDE SEQUENCE [LARGE SCALE GENOMIC DNA]</scope>
    <source>
        <strain evidence="2 3">DSM 10166</strain>
    </source>
</reference>
<dbReference type="InterPro" id="IPR009562">
    <property type="entry name" value="DUF1178"/>
</dbReference>
<evidence type="ECO:0000256" key="1">
    <source>
        <dbReference type="SAM" id="MobiDB-lite"/>
    </source>
</evidence>
<proteinExistence type="predicted"/>
<evidence type="ECO:0000313" key="3">
    <source>
        <dbReference type="Proteomes" id="UP000027432"/>
    </source>
</evidence>
<dbReference type="EMBL" id="AUND01000023">
    <property type="protein sequence ID" value="KEO52632.1"/>
    <property type="molecule type" value="Genomic_DNA"/>
</dbReference>
<dbReference type="Pfam" id="PF06676">
    <property type="entry name" value="DUF1178"/>
    <property type="match status" value="1"/>
</dbReference>
<comment type="caution">
    <text evidence="2">The sequence shown here is derived from an EMBL/GenBank/DDBJ whole genome shotgun (WGS) entry which is preliminary data.</text>
</comment>
<feature type="region of interest" description="Disordered" evidence="1">
    <location>
        <begin position="49"/>
        <end position="79"/>
    </location>
</feature>
<dbReference type="AlphaFoldDB" id="A0A074JTI0"/>
<dbReference type="eggNOG" id="COG5319">
    <property type="taxonomic scope" value="Bacteria"/>
</dbReference>
<dbReference type="OrthoDB" id="9799894at2"/>
<dbReference type="PIRSF" id="PIRSF032131">
    <property type="entry name" value="UCP032131"/>
    <property type="match status" value="1"/>
</dbReference>
<protein>
    <submittedName>
        <fullName evidence="2">Uncharacterized protein</fullName>
    </submittedName>
</protein>
<organism evidence="2 3">
    <name type="scientific">Thioclava pacifica DSM 10166</name>
    <dbReference type="NCBI Taxonomy" id="1353537"/>
    <lineage>
        <taxon>Bacteria</taxon>
        <taxon>Pseudomonadati</taxon>
        <taxon>Pseudomonadota</taxon>
        <taxon>Alphaproteobacteria</taxon>
        <taxon>Rhodobacterales</taxon>
        <taxon>Paracoccaceae</taxon>
        <taxon>Thioclava</taxon>
    </lineage>
</organism>
<feature type="compositionally biased region" description="Basic and acidic residues" evidence="1">
    <location>
        <begin position="57"/>
        <end position="70"/>
    </location>
</feature>
<dbReference type="Proteomes" id="UP000027432">
    <property type="component" value="Unassembled WGS sequence"/>
</dbReference>
<gene>
    <name evidence="2" type="ORF">TP2_06750</name>
</gene>
<dbReference type="RefSeq" id="WP_038076645.1">
    <property type="nucleotide sequence ID" value="NZ_AUND01000023.1"/>
</dbReference>
<dbReference type="STRING" id="1353537.TP2_06750"/>